<reference evidence="2 3" key="1">
    <citation type="submission" date="2024-01" db="EMBL/GenBank/DDBJ databases">
        <title>Maribacter spp. originated from different algae showed divergent polysaccharides utilization ability.</title>
        <authorList>
            <person name="Wang H."/>
            <person name="Wu Y."/>
        </authorList>
    </citation>
    <scope>NUCLEOTIDE SEQUENCE [LARGE SCALE GENOMIC DNA]</scope>
    <source>
        <strain evidence="2 3">PR1</strain>
    </source>
</reference>
<dbReference type="EMBL" id="JAZDDG010000006">
    <property type="protein sequence ID" value="MEE1977224.1"/>
    <property type="molecule type" value="Genomic_DNA"/>
</dbReference>
<dbReference type="Proteomes" id="UP001356308">
    <property type="component" value="Unassembled WGS sequence"/>
</dbReference>
<gene>
    <name evidence="2" type="ORF">V1I91_14140</name>
</gene>
<name>A0ABU7IW68_9FLAO</name>
<evidence type="ECO:0000313" key="3">
    <source>
        <dbReference type="Proteomes" id="UP001356308"/>
    </source>
</evidence>
<evidence type="ECO:0000313" key="2">
    <source>
        <dbReference type="EMBL" id="MEE1977224.1"/>
    </source>
</evidence>
<keyword evidence="1" id="KW-0812">Transmembrane</keyword>
<dbReference type="Pfam" id="PF19617">
    <property type="entry name" value="DUF6122"/>
    <property type="match status" value="1"/>
</dbReference>
<keyword evidence="1" id="KW-1133">Transmembrane helix</keyword>
<feature type="transmembrane region" description="Helical" evidence="1">
    <location>
        <begin position="63"/>
        <end position="79"/>
    </location>
</feature>
<accession>A0ABU7IW68</accession>
<keyword evidence="3" id="KW-1185">Reference proteome</keyword>
<dbReference type="InterPro" id="IPR046125">
    <property type="entry name" value="DUF6122"/>
</dbReference>
<feature type="transmembrane region" description="Helical" evidence="1">
    <location>
        <begin position="86"/>
        <end position="105"/>
    </location>
</feature>
<organism evidence="2 3">
    <name type="scientific">Maribacter cobaltidurans</name>
    <dbReference type="NCBI Taxonomy" id="1178778"/>
    <lineage>
        <taxon>Bacteria</taxon>
        <taxon>Pseudomonadati</taxon>
        <taxon>Bacteroidota</taxon>
        <taxon>Flavobacteriia</taxon>
        <taxon>Flavobacteriales</taxon>
        <taxon>Flavobacteriaceae</taxon>
        <taxon>Maribacter</taxon>
    </lineage>
</organism>
<evidence type="ECO:0000256" key="1">
    <source>
        <dbReference type="SAM" id="Phobius"/>
    </source>
</evidence>
<keyword evidence="1" id="KW-0472">Membrane</keyword>
<dbReference type="RefSeq" id="WP_272651914.1">
    <property type="nucleotide sequence ID" value="NZ_JAZDDG010000006.1"/>
</dbReference>
<proteinExistence type="predicted"/>
<feature type="transmembrane region" description="Helical" evidence="1">
    <location>
        <begin position="30"/>
        <end position="51"/>
    </location>
</feature>
<comment type="caution">
    <text evidence="2">The sequence shown here is derived from an EMBL/GenBank/DDBJ whole genome shotgun (WGS) entry which is preliminary data.</text>
</comment>
<protein>
    <submittedName>
        <fullName evidence="2">DUF6122 family protein</fullName>
    </submittedName>
</protein>
<sequence length="106" mass="12557">MLRFFIHYGIHFIVPFIVAFLFYKAHFWKISLILISAILIDIDHLLATPLFDANRCSIGFHPLHSYGAIFVYILMLFWQRTRIWGIAFLLHMIADLADCFFIRSYS</sequence>
<feature type="transmembrane region" description="Helical" evidence="1">
    <location>
        <begin position="6"/>
        <end position="23"/>
    </location>
</feature>